<keyword evidence="2" id="KW-0812">Transmembrane</keyword>
<feature type="transmembrane region" description="Helical" evidence="2">
    <location>
        <begin position="210"/>
        <end position="234"/>
    </location>
</feature>
<feature type="transmembrane region" description="Helical" evidence="2">
    <location>
        <begin position="44"/>
        <end position="64"/>
    </location>
</feature>
<reference evidence="3 4" key="1">
    <citation type="journal article" date="2020" name="ISME J.">
        <title>Uncovering the hidden diversity of litter-decomposition mechanisms in mushroom-forming fungi.</title>
        <authorList>
            <person name="Floudas D."/>
            <person name="Bentzer J."/>
            <person name="Ahren D."/>
            <person name="Johansson T."/>
            <person name="Persson P."/>
            <person name="Tunlid A."/>
        </authorList>
    </citation>
    <scope>NUCLEOTIDE SEQUENCE [LARGE SCALE GENOMIC DNA]</scope>
    <source>
        <strain evidence="3 4">CBS 101986</strain>
    </source>
</reference>
<feature type="transmembrane region" description="Helical" evidence="2">
    <location>
        <begin position="76"/>
        <end position="98"/>
    </location>
</feature>
<feature type="region of interest" description="Disordered" evidence="1">
    <location>
        <begin position="484"/>
        <end position="609"/>
    </location>
</feature>
<dbReference type="EMBL" id="JAACJJ010000014">
    <property type="protein sequence ID" value="KAF5327048.1"/>
    <property type="molecule type" value="Genomic_DNA"/>
</dbReference>
<keyword evidence="2" id="KW-0472">Membrane</keyword>
<gene>
    <name evidence="3" type="ORF">D9619_005005</name>
</gene>
<feature type="compositionally biased region" description="Low complexity" evidence="1">
    <location>
        <begin position="539"/>
        <end position="550"/>
    </location>
</feature>
<feature type="compositionally biased region" description="Polar residues" evidence="1">
    <location>
        <begin position="528"/>
        <end position="538"/>
    </location>
</feature>
<protein>
    <submittedName>
        <fullName evidence="3">Uncharacterized protein</fullName>
    </submittedName>
</protein>
<feature type="compositionally biased region" description="Low complexity" evidence="1">
    <location>
        <begin position="588"/>
        <end position="600"/>
    </location>
</feature>
<keyword evidence="4" id="KW-1185">Reference proteome</keyword>
<dbReference type="Proteomes" id="UP000567179">
    <property type="component" value="Unassembled WGS sequence"/>
</dbReference>
<keyword evidence="2" id="KW-1133">Transmembrane helix</keyword>
<feature type="compositionally biased region" description="Low complexity" evidence="1">
    <location>
        <begin position="491"/>
        <end position="524"/>
    </location>
</feature>
<feature type="transmembrane region" description="Helical" evidence="2">
    <location>
        <begin position="643"/>
        <end position="660"/>
    </location>
</feature>
<comment type="caution">
    <text evidence="3">The sequence shown here is derived from an EMBL/GenBank/DDBJ whole genome shotgun (WGS) entry which is preliminary data.</text>
</comment>
<evidence type="ECO:0000313" key="3">
    <source>
        <dbReference type="EMBL" id="KAF5327048.1"/>
    </source>
</evidence>
<dbReference type="AlphaFoldDB" id="A0A8H5BPM1"/>
<sequence>MKVHAPNVQFIVAFDILYFIGLFSLLFIIATALLAPSIQRSSTWYMFIWSWIITCITSLILVGQQTGPAPSTGVCLFQATLIYATPVLSSIYALAFMLQAFLNIRGAIRDGFGSSRAHMILIHALPLGTSAIVLIEAFVLGLTQPGTIKRIDSGMYCHLSNPLPGQISSGITIAAMISFMIIGFWTIIMLQRRRVSMSGKDGSGTLSPDVVTRVLVFSFFPIIGLALSSLHYLAKNGTTANIILAARPVRRLKLAADGADSYSDHHLRVDDTTEGFDAAHFTYNKPINKCNAALTVQSRREGPPNRLPDALGDQRRKWDILRITFEATVYTSRPPSTDSLSEELRNMLGESSQALSKAMYTRSLALFTPTMNATASNAAYLPPQVLATLVYSSLKLNAPDAGRVMIEDWLAVREPQYASAHGEEGEGDGYAKVLELYCVHILPKLGLWDYAEEFLGYESELSTDRREHLKTTLNTLHVQAISTRQPFKPEVSSSVSPRSYSPAPSSASSSSSSISTTSTHTVVPGNRSVATLTKMPTRSSSSSSASSSFSDETATPRATQSSLPAARRSPALRPQTNGKSIARQSPRSASASASSSASSSFLPSRDHLGHLQHEPAPVRARPTANLLALVRSTLAPHLTRPKLTTFLLLFVLVPLVSFVLRIRRRRRLQQLAIGIGAGAAAAPAASAAMVQAATNAERVRRRLQVAGAESGLVQRAWGEVVRVVGDTVRMAGSGLV</sequence>
<feature type="compositionally biased region" description="Polar residues" evidence="1">
    <location>
        <begin position="551"/>
        <end position="563"/>
    </location>
</feature>
<feature type="transmembrane region" description="Helical" evidence="2">
    <location>
        <begin position="16"/>
        <end position="35"/>
    </location>
</feature>
<name>A0A8H5BPM1_9AGAR</name>
<feature type="compositionally biased region" description="Polar residues" evidence="1">
    <location>
        <begin position="574"/>
        <end position="587"/>
    </location>
</feature>
<evidence type="ECO:0000256" key="1">
    <source>
        <dbReference type="SAM" id="MobiDB-lite"/>
    </source>
</evidence>
<dbReference type="OrthoDB" id="3981028at2759"/>
<evidence type="ECO:0000256" key="2">
    <source>
        <dbReference type="SAM" id="Phobius"/>
    </source>
</evidence>
<organism evidence="3 4">
    <name type="scientific">Psilocybe cf. subviscida</name>
    <dbReference type="NCBI Taxonomy" id="2480587"/>
    <lineage>
        <taxon>Eukaryota</taxon>
        <taxon>Fungi</taxon>
        <taxon>Dikarya</taxon>
        <taxon>Basidiomycota</taxon>
        <taxon>Agaricomycotina</taxon>
        <taxon>Agaricomycetes</taxon>
        <taxon>Agaricomycetidae</taxon>
        <taxon>Agaricales</taxon>
        <taxon>Agaricineae</taxon>
        <taxon>Strophariaceae</taxon>
        <taxon>Psilocybe</taxon>
    </lineage>
</organism>
<feature type="transmembrane region" description="Helical" evidence="2">
    <location>
        <begin position="163"/>
        <end position="190"/>
    </location>
</feature>
<feature type="transmembrane region" description="Helical" evidence="2">
    <location>
        <begin position="119"/>
        <end position="143"/>
    </location>
</feature>
<accession>A0A8H5BPM1</accession>
<proteinExistence type="predicted"/>
<evidence type="ECO:0000313" key="4">
    <source>
        <dbReference type="Proteomes" id="UP000567179"/>
    </source>
</evidence>